<sequence>MRYIILDNKQVYLIHGYTANPNANWFPWLKKKAGQNLDVKIHVLSMPNSDNPDPARWEKKCSENIKGDGEVTIIGHSLGCVQALRFLEKHNIQGAHLILVSGFDETTSTLPELASFTSTAINYREVLKKVKDAVVISAIDDDIVPFYYAETLARHLKCKFILMPNGKHFIDRDEITELPIVFDELAKIYR</sequence>
<evidence type="ECO:0000313" key="2">
    <source>
        <dbReference type="Proteomes" id="UP000003752"/>
    </source>
</evidence>
<gene>
    <name evidence="1" type="ORF">HMPREF0519_1670</name>
</gene>
<name>C0XKA9_LENH9</name>
<reference evidence="1 2" key="1">
    <citation type="submission" date="2009-01" db="EMBL/GenBank/DDBJ databases">
        <authorList>
            <person name="Qin X."/>
            <person name="Bachman B."/>
            <person name="Battles P."/>
            <person name="Bell A."/>
            <person name="Bess C."/>
            <person name="Bickham C."/>
            <person name="Chaboub L."/>
            <person name="Chen D."/>
            <person name="Coyle M."/>
            <person name="Deiros D.R."/>
            <person name="Dinh H."/>
            <person name="Forbes L."/>
            <person name="Fowler G."/>
            <person name="Francisco L."/>
            <person name="Fu Q."/>
            <person name="Gubbala S."/>
            <person name="Hale W."/>
            <person name="Han Y."/>
            <person name="Hemphill L."/>
            <person name="Highlander S.K."/>
            <person name="Hirani K."/>
            <person name="Hogues M."/>
            <person name="Jackson L."/>
            <person name="Jakkamsetti A."/>
            <person name="Javaid M."/>
            <person name="Jiang H."/>
            <person name="Korchina V."/>
            <person name="Kovar C."/>
            <person name="Lara F."/>
            <person name="Lee S."/>
            <person name="Mata R."/>
            <person name="Mathew T."/>
            <person name="Moen C."/>
            <person name="Morales K."/>
            <person name="Munidasa M."/>
            <person name="Nazareth L."/>
            <person name="Ngo R."/>
            <person name="Nguyen L."/>
            <person name="Okwuonu G."/>
            <person name="Ongeri F."/>
            <person name="Patil S."/>
            <person name="Petrosino J."/>
            <person name="Pham C."/>
            <person name="Pham P."/>
            <person name="Pu L.-L."/>
            <person name="Puazo M."/>
            <person name="Raj R."/>
            <person name="Reid J."/>
            <person name="Rouhana J."/>
            <person name="Saada N."/>
            <person name="Shang Y."/>
            <person name="Simmons D."/>
            <person name="Thornton R."/>
            <person name="Warren J."/>
            <person name="Weissenberger G."/>
            <person name="Zhang J."/>
            <person name="Zhang L."/>
            <person name="Zhou C."/>
            <person name="Zhu D."/>
            <person name="Muzny D."/>
            <person name="Worley K."/>
            <person name="Gibbs R."/>
        </authorList>
    </citation>
    <scope>NUCLEOTIDE SEQUENCE [LARGE SCALE GENOMIC DNA]</scope>
    <source>
        <strain evidence="2">ATCC 8290 / DSM 20176 / CCUG 30140 / JCM 1155 / KCTC 3500 / NBRC 15886 / NCIMB 8040 / NRRL B-1843 / 9</strain>
    </source>
</reference>
<dbReference type="PANTHER" id="PTHR15394:SF3">
    <property type="entry name" value="SERINE HYDROLASE RBBP9"/>
    <property type="match status" value="1"/>
</dbReference>
<dbReference type="PANTHER" id="PTHR15394">
    <property type="entry name" value="SERINE HYDROLASE RBBP9"/>
    <property type="match status" value="1"/>
</dbReference>
<proteinExistence type="predicted"/>
<accession>C0XKA9</accession>
<dbReference type="SUPFAM" id="SSF53474">
    <property type="entry name" value="alpha/beta-Hydrolases"/>
    <property type="match status" value="1"/>
</dbReference>
<dbReference type="InterPro" id="IPR010662">
    <property type="entry name" value="RBBP9/YdeN"/>
</dbReference>
<dbReference type="AlphaFoldDB" id="C0XKA9"/>
<keyword evidence="2" id="KW-1185">Reference proteome</keyword>
<evidence type="ECO:0008006" key="3">
    <source>
        <dbReference type="Google" id="ProtNLM"/>
    </source>
</evidence>
<dbReference type="Proteomes" id="UP000003752">
    <property type="component" value="Unassembled WGS sequence"/>
</dbReference>
<dbReference type="Pfam" id="PF06821">
    <property type="entry name" value="Ser_hydrolase"/>
    <property type="match status" value="1"/>
</dbReference>
<dbReference type="InterPro" id="IPR029058">
    <property type="entry name" value="AB_hydrolase_fold"/>
</dbReference>
<comment type="caution">
    <text evidence="1">The sequence shown here is derived from an EMBL/GenBank/DDBJ whole genome shotgun (WGS) entry which is preliminary data.</text>
</comment>
<evidence type="ECO:0000313" key="1">
    <source>
        <dbReference type="EMBL" id="EEI24187.1"/>
    </source>
</evidence>
<dbReference type="HOGENOM" id="CLU_088863_3_0_9"/>
<dbReference type="EMBL" id="ACGP01000154">
    <property type="protein sequence ID" value="EEI24187.1"/>
    <property type="molecule type" value="Genomic_DNA"/>
</dbReference>
<organism evidence="1 2">
    <name type="scientific">Lentilactobacillus hilgardii (strain ATCC 8290 / DSM 20176 / CCUG 30140 / JCM 1155 / KCTC 3500 / NBRC 15886 / NCIMB 8040 / NRRL B-1843 / 9)</name>
    <dbReference type="NCBI Taxonomy" id="1423757"/>
    <lineage>
        <taxon>Bacteria</taxon>
        <taxon>Bacillati</taxon>
        <taxon>Bacillota</taxon>
        <taxon>Bacilli</taxon>
        <taxon>Lactobacillales</taxon>
        <taxon>Lactobacillaceae</taxon>
        <taxon>Lentilactobacillus</taxon>
    </lineage>
</organism>
<dbReference type="GO" id="GO:0016787">
    <property type="term" value="F:hydrolase activity"/>
    <property type="evidence" value="ECO:0007669"/>
    <property type="project" value="InterPro"/>
</dbReference>
<protein>
    <recommendedName>
        <fullName evidence="3">Serine hydrolase family protein</fullName>
    </recommendedName>
</protein>
<dbReference type="Gene3D" id="3.40.50.1820">
    <property type="entry name" value="alpha/beta hydrolase"/>
    <property type="match status" value="1"/>
</dbReference>